<evidence type="ECO:0000313" key="2">
    <source>
        <dbReference type="EMBL" id="MDF9913794.1"/>
    </source>
</evidence>
<dbReference type="InterPro" id="IPR002611">
    <property type="entry name" value="IstB_ATP-bd"/>
</dbReference>
<proteinExistence type="predicted"/>
<protein>
    <submittedName>
        <fullName evidence="2">ATP-binding protein</fullName>
    </submittedName>
</protein>
<dbReference type="InterPro" id="IPR027417">
    <property type="entry name" value="P-loop_NTPase"/>
</dbReference>
<comment type="caution">
    <text evidence="2">The sequence shown here is derived from an EMBL/GenBank/DDBJ whole genome shotgun (WGS) entry which is preliminary data.</text>
</comment>
<keyword evidence="3" id="KW-1185">Reference proteome</keyword>
<feature type="domain" description="IstB-like ATP-binding" evidence="1">
    <location>
        <begin position="4"/>
        <end position="69"/>
    </location>
</feature>
<reference evidence="2" key="1">
    <citation type="submission" date="2022-06" db="EMBL/GenBank/DDBJ databases">
        <title>Antifungal cultures and metabolites of lactic acid bacteria for use in dairy fermentations.</title>
        <authorList>
            <person name="Zhao Z."/>
            <person name="Gaenzle M."/>
        </authorList>
    </citation>
    <scope>NUCLEOTIDE SEQUENCE</scope>
    <source>
        <strain evidence="2">FUA3126</strain>
    </source>
</reference>
<gene>
    <name evidence="2" type="ORF">NNA32_05955</name>
</gene>
<keyword evidence="2" id="KW-0067">ATP-binding</keyword>
<accession>A0ABT6DCB0</accession>
<organism evidence="2 3">
    <name type="scientific">Furfurilactobacillus milii</name>
    <dbReference type="NCBI Taxonomy" id="2888272"/>
    <lineage>
        <taxon>Bacteria</taxon>
        <taxon>Bacillati</taxon>
        <taxon>Bacillota</taxon>
        <taxon>Bacilli</taxon>
        <taxon>Lactobacillales</taxon>
        <taxon>Lactobacillaceae</taxon>
        <taxon>Furfurilactobacillus</taxon>
    </lineage>
</organism>
<dbReference type="RefSeq" id="WP_225439152.1">
    <property type="nucleotide sequence ID" value="NZ_JAIWJG010000005.1"/>
</dbReference>
<dbReference type="SUPFAM" id="SSF52540">
    <property type="entry name" value="P-loop containing nucleoside triphosphate hydrolases"/>
    <property type="match status" value="1"/>
</dbReference>
<dbReference type="GO" id="GO:0005524">
    <property type="term" value="F:ATP binding"/>
    <property type="evidence" value="ECO:0007669"/>
    <property type="project" value="UniProtKB-KW"/>
</dbReference>
<dbReference type="Proteomes" id="UP001152867">
    <property type="component" value="Unassembled WGS sequence"/>
</dbReference>
<dbReference type="EMBL" id="JANDJP010000005">
    <property type="protein sequence ID" value="MDF9913794.1"/>
    <property type="molecule type" value="Genomic_DNA"/>
</dbReference>
<dbReference type="Pfam" id="PF01695">
    <property type="entry name" value="IstB_IS21"/>
    <property type="match status" value="1"/>
</dbReference>
<name>A0ABT6DCB0_9LACO</name>
<dbReference type="Gene3D" id="3.40.50.300">
    <property type="entry name" value="P-loop containing nucleotide triphosphate hydrolases"/>
    <property type="match status" value="1"/>
</dbReference>
<keyword evidence="2" id="KW-0547">Nucleotide-binding</keyword>
<sequence>MIDRAHFPKTKTMESFDFQPNINRQEILGFKDLAFMKNQENLVFICSPGVGKTHLAINIELAACQQGQRTI</sequence>
<evidence type="ECO:0000259" key="1">
    <source>
        <dbReference type="Pfam" id="PF01695"/>
    </source>
</evidence>
<evidence type="ECO:0000313" key="3">
    <source>
        <dbReference type="Proteomes" id="UP001152867"/>
    </source>
</evidence>